<dbReference type="Proteomes" id="UP000195141">
    <property type="component" value="Chromosome"/>
</dbReference>
<dbReference type="EMBL" id="CP147247">
    <property type="protein sequence ID" value="WYJ89864.1"/>
    <property type="molecule type" value="Genomic_DNA"/>
</dbReference>
<dbReference type="OrthoDB" id="2196087at2"/>
<keyword evidence="3" id="KW-1185">Reference proteome</keyword>
<proteinExistence type="predicted"/>
<evidence type="ECO:0000313" key="3">
    <source>
        <dbReference type="Proteomes" id="UP000195141"/>
    </source>
</evidence>
<sequence length="110" mass="12977">MKRMHPTSYLKVRDLMHEYPFFDKQLATLGNDPDSEGVAKEIRRKQKAIRDCLANTGDESFNCYITLHYFKGYSVQKALLEACYSCSTIKRKQKRLFKQIADELAIYWEE</sequence>
<protein>
    <submittedName>
        <fullName evidence="1">Uncharacterized protein</fullName>
    </submittedName>
</protein>
<reference evidence="2" key="2">
    <citation type="submission" date="2017-05" db="EMBL/GenBank/DDBJ databases">
        <authorList>
            <consortium name="The Broad Institute Genomics Platform"/>
            <consortium name="The Broad Institute Genomic Center for Infectious Diseases"/>
            <person name="Earl A."/>
            <person name="Manson A."/>
            <person name="Schwartman J."/>
            <person name="Gilmore M."/>
            <person name="Abouelleil A."/>
            <person name="Cao P."/>
            <person name="Chapman S."/>
            <person name="Cusick C."/>
            <person name="Shea T."/>
            <person name="Young S."/>
            <person name="Neafsey D."/>
            <person name="Nusbaum C."/>
            <person name="Birren B."/>
        </authorList>
    </citation>
    <scope>NUCLEOTIDE SEQUENCE</scope>
    <source>
        <strain evidence="2">9E7_DIV0242</strain>
    </source>
</reference>
<organism evidence="1">
    <name type="scientific">Candidatus Enterococcus clewellii</name>
    <dbReference type="NCBI Taxonomy" id="1834193"/>
    <lineage>
        <taxon>Bacteria</taxon>
        <taxon>Bacillati</taxon>
        <taxon>Bacillota</taxon>
        <taxon>Bacilli</taxon>
        <taxon>Lactobacillales</taxon>
        <taxon>Enterococcaceae</taxon>
        <taxon>Enterococcus</taxon>
    </lineage>
</organism>
<dbReference type="AlphaFoldDB" id="A0A242JWN5"/>
<dbReference type="RefSeq" id="WP_086351185.1">
    <property type="nucleotide sequence ID" value="NZ_CP147247.1"/>
</dbReference>
<dbReference type="EMBL" id="NGMM01000031">
    <property type="protein sequence ID" value="OTP06688.1"/>
    <property type="molecule type" value="Genomic_DNA"/>
</dbReference>
<name>A0A242JWN5_9ENTE</name>
<gene>
    <name evidence="2" type="ORF">A5888_001590</name>
    <name evidence="1" type="ORF">A5888_004232</name>
</gene>
<accession>A0A242JWN5</accession>
<reference evidence="2" key="3">
    <citation type="submission" date="2024-03" db="EMBL/GenBank/DDBJ databases">
        <title>The Genome Sequence of Enterococcus sp. DIV0242b.</title>
        <authorList>
            <consortium name="The Broad Institute Genomics Platform"/>
            <consortium name="The Broad Institute Microbial Omics Core"/>
            <consortium name="The Broad Institute Genomic Center for Infectious Diseases"/>
            <person name="Earl A."/>
            <person name="Manson A."/>
            <person name="Gilmore M."/>
            <person name="Schwartman J."/>
            <person name="Shea T."/>
            <person name="Abouelleil A."/>
            <person name="Cao P."/>
            <person name="Chapman S."/>
            <person name="Cusick C."/>
            <person name="Young S."/>
            <person name="Neafsey D."/>
            <person name="Nusbaum C."/>
            <person name="Birren B."/>
        </authorList>
    </citation>
    <scope>NUCLEOTIDE SEQUENCE</scope>
    <source>
        <strain evidence="2">9E7_DIV0242</strain>
    </source>
</reference>
<evidence type="ECO:0000313" key="1">
    <source>
        <dbReference type="EMBL" id="OTP06688.1"/>
    </source>
</evidence>
<reference evidence="1" key="1">
    <citation type="submission" date="2017-05" db="EMBL/GenBank/DDBJ databases">
        <title>The Genome Sequence of Enterococcus sp. 9E7_DIV0242.</title>
        <authorList>
            <consortium name="The Broad Institute Genomics Platform"/>
            <consortium name="The Broad Institute Genomic Center for Infectious Diseases"/>
            <person name="Earl A."/>
            <person name="Manson A."/>
            <person name="Schwartman J."/>
            <person name="Gilmore M."/>
            <person name="Abouelleil A."/>
            <person name="Cao P."/>
            <person name="Chapman S."/>
            <person name="Cusick C."/>
            <person name="Shea T."/>
            <person name="Young S."/>
            <person name="Neafsey D."/>
            <person name="Nusbaum C."/>
            <person name="Birren B."/>
        </authorList>
    </citation>
    <scope>NUCLEOTIDE SEQUENCE [LARGE SCALE GENOMIC DNA]</scope>
    <source>
        <strain evidence="1">9E7_DIV0242</strain>
    </source>
</reference>
<evidence type="ECO:0000313" key="2">
    <source>
        <dbReference type="EMBL" id="WYJ89864.1"/>
    </source>
</evidence>